<dbReference type="RefSeq" id="WP_163898744.1">
    <property type="nucleotide sequence ID" value="NZ_CP048426.1"/>
</dbReference>
<dbReference type="AlphaFoldDB" id="A0A6M1S3W3"/>
<evidence type="ECO:0000313" key="7">
    <source>
        <dbReference type="Proteomes" id="UP000477849"/>
    </source>
</evidence>
<organism evidence="6 7">
    <name type="scientific">Rhizobium daejeonense</name>
    <dbReference type="NCBI Taxonomy" id="240521"/>
    <lineage>
        <taxon>Bacteria</taxon>
        <taxon>Pseudomonadati</taxon>
        <taxon>Pseudomonadota</taxon>
        <taxon>Alphaproteobacteria</taxon>
        <taxon>Hyphomicrobiales</taxon>
        <taxon>Rhizobiaceae</taxon>
        <taxon>Rhizobium/Agrobacterium group</taxon>
        <taxon>Rhizobium</taxon>
    </lineage>
</organism>
<evidence type="ECO:0000313" key="6">
    <source>
        <dbReference type="EMBL" id="NGO65653.1"/>
    </source>
</evidence>
<protein>
    <recommendedName>
        <fullName evidence="3">Chitooligosaccharide deacetylase</fullName>
    </recommendedName>
    <alternativeName>
        <fullName evidence="4">Nodulation protein B</fullName>
    </alternativeName>
</protein>
<sequence length="242" mass="26835">MTKARLLKALDEVSTAGDRVQLWLRDDDAVEPSPALDRLMALTKAYSVPAIVAVIPENAGEPLSERLADEPHALVAVHGWSHHNYAPAGEKKQELGRHRPRETVLGELEAGFSKLAKLHGSRFRPMLVPPWNRIDEDLLSSLTSLGFTSLSIFGKERSASPIHLVNTHVDVMDWHGTRGGRPAEILFGEIADWIVREDRPPVIGVLTHHLVHDELVWSFLNELFEVTSGHSASVWIDPVVVS</sequence>
<accession>A0A6M1S3W3</accession>
<evidence type="ECO:0000256" key="1">
    <source>
        <dbReference type="ARBA" id="ARBA00003236"/>
    </source>
</evidence>
<comment type="function">
    <text evidence="1">Is involved in generating a small heat-stable compound (Nod), an acylated oligomer of N-acetylglucosamine, that stimulates mitosis in various plant protoplasts.</text>
</comment>
<dbReference type="GO" id="GO:0016810">
    <property type="term" value="F:hydrolase activity, acting on carbon-nitrogen (but not peptide) bonds"/>
    <property type="evidence" value="ECO:0007669"/>
    <property type="project" value="InterPro"/>
</dbReference>
<dbReference type="Proteomes" id="UP000477849">
    <property type="component" value="Unassembled WGS sequence"/>
</dbReference>
<gene>
    <name evidence="6" type="ORF">G6N76_18435</name>
</gene>
<comment type="caution">
    <text evidence="6">The sequence shown here is derived from an EMBL/GenBank/DDBJ whole genome shotgun (WGS) entry which is preliminary data.</text>
</comment>
<name>A0A6M1S3W3_9HYPH</name>
<dbReference type="InterPro" id="IPR011330">
    <property type="entry name" value="Glyco_hydro/deAcase_b/a-brl"/>
</dbReference>
<dbReference type="GO" id="GO:0005975">
    <property type="term" value="P:carbohydrate metabolic process"/>
    <property type="evidence" value="ECO:0007669"/>
    <property type="project" value="InterPro"/>
</dbReference>
<dbReference type="InterPro" id="IPR049591">
    <property type="entry name" value="CE4_u4-like"/>
</dbReference>
<dbReference type="CDD" id="cd10928">
    <property type="entry name" value="CE4_u4"/>
    <property type="match status" value="1"/>
</dbReference>
<dbReference type="Pfam" id="PF01522">
    <property type="entry name" value="Polysacc_deac_1"/>
    <property type="match status" value="1"/>
</dbReference>
<proteinExistence type="inferred from homology"/>
<reference evidence="6 7" key="1">
    <citation type="submission" date="2020-02" db="EMBL/GenBank/DDBJ databases">
        <title>Genome sequence of the type strain CCBAU10050 of Rhizobium daejeonense.</title>
        <authorList>
            <person name="Gao J."/>
            <person name="Sun J."/>
        </authorList>
    </citation>
    <scope>NUCLEOTIDE SEQUENCE [LARGE SCALE GENOMIC DNA]</scope>
    <source>
        <strain evidence="6 7">CCBAU10050</strain>
    </source>
</reference>
<dbReference type="EMBL" id="JAAKZH010000006">
    <property type="protein sequence ID" value="NGO65653.1"/>
    <property type="molecule type" value="Genomic_DNA"/>
</dbReference>
<evidence type="ECO:0000259" key="5">
    <source>
        <dbReference type="Pfam" id="PF01522"/>
    </source>
</evidence>
<comment type="similarity">
    <text evidence="2">Belongs to the polysaccharide deacetylase family.</text>
</comment>
<evidence type="ECO:0000256" key="4">
    <source>
        <dbReference type="ARBA" id="ARBA00032976"/>
    </source>
</evidence>
<dbReference type="InterPro" id="IPR002509">
    <property type="entry name" value="NODB_dom"/>
</dbReference>
<dbReference type="SUPFAM" id="SSF88713">
    <property type="entry name" value="Glycoside hydrolase/deacetylase"/>
    <property type="match status" value="1"/>
</dbReference>
<feature type="domain" description="NodB homology" evidence="5">
    <location>
        <begin position="30"/>
        <end position="148"/>
    </location>
</feature>
<evidence type="ECO:0000256" key="2">
    <source>
        <dbReference type="ARBA" id="ARBA00010973"/>
    </source>
</evidence>
<keyword evidence="7" id="KW-1185">Reference proteome</keyword>
<dbReference type="Gene3D" id="3.20.20.370">
    <property type="entry name" value="Glycoside hydrolase/deacetylase"/>
    <property type="match status" value="1"/>
</dbReference>
<evidence type="ECO:0000256" key="3">
    <source>
        <dbReference type="ARBA" id="ARBA00020071"/>
    </source>
</evidence>